<comment type="caution">
    <text evidence="6">The sequence shown here is derived from an EMBL/GenBank/DDBJ whole genome shotgun (WGS) entry which is preliminary data.</text>
</comment>
<dbReference type="GO" id="GO:0012505">
    <property type="term" value="C:endomembrane system"/>
    <property type="evidence" value="ECO:0007669"/>
    <property type="project" value="UniProtKB-SubCell"/>
</dbReference>
<keyword evidence="7" id="KW-1185">Reference proteome</keyword>
<evidence type="ECO:0000313" key="7">
    <source>
        <dbReference type="Proteomes" id="UP000078459"/>
    </source>
</evidence>
<keyword evidence="2 5" id="KW-0812">Transmembrane</keyword>
<evidence type="ECO:0000256" key="3">
    <source>
        <dbReference type="ARBA" id="ARBA00022989"/>
    </source>
</evidence>
<feature type="transmembrane region" description="Helical" evidence="5">
    <location>
        <begin position="175"/>
        <end position="193"/>
    </location>
</feature>
<dbReference type="PANTHER" id="PTHR31851">
    <property type="entry name" value="FE(2+)/MN(2+) TRANSPORTER PCL1"/>
    <property type="match status" value="1"/>
</dbReference>
<evidence type="ECO:0000256" key="1">
    <source>
        <dbReference type="ARBA" id="ARBA00004127"/>
    </source>
</evidence>
<protein>
    <submittedName>
        <fullName evidence="6">Iron transporter</fullName>
    </submittedName>
</protein>
<dbReference type="Pfam" id="PF01988">
    <property type="entry name" value="VIT1"/>
    <property type="match status" value="1"/>
</dbReference>
<reference evidence="6 7" key="1">
    <citation type="submission" date="2016-04" db="EMBL/GenBank/DDBJ databases">
        <authorList>
            <person name="Evans L.H."/>
            <person name="Alamgir A."/>
            <person name="Owens N."/>
            <person name="Weber N.D."/>
            <person name="Virtaneva K."/>
            <person name="Barbian K."/>
            <person name="Babar A."/>
            <person name="Rosenke K."/>
        </authorList>
    </citation>
    <scope>NUCLEOTIDE SEQUENCE [LARGE SCALE GENOMIC DNA]</scope>
    <source>
        <strain evidence="6 7">CCM 8644</strain>
    </source>
</reference>
<reference evidence="6 7" key="2">
    <citation type="submission" date="2016-06" db="EMBL/GenBank/DDBJ databases">
        <title>Pedobacter psychrophilus sp. nov., isolated from Antarctic fragmentary rock.</title>
        <authorList>
            <person name="Svec P."/>
        </authorList>
    </citation>
    <scope>NUCLEOTIDE SEQUENCE [LARGE SCALE GENOMIC DNA]</scope>
    <source>
        <strain evidence="6 7">CCM 8644</strain>
    </source>
</reference>
<evidence type="ECO:0000256" key="5">
    <source>
        <dbReference type="SAM" id="Phobius"/>
    </source>
</evidence>
<evidence type="ECO:0000313" key="6">
    <source>
        <dbReference type="EMBL" id="OAQ40765.1"/>
    </source>
</evidence>
<feature type="transmembrane region" description="Helical" evidence="5">
    <location>
        <begin position="205"/>
        <end position="227"/>
    </location>
</feature>
<feature type="transmembrane region" description="Helical" evidence="5">
    <location>
        <begin position="44"/>
        <end position="66"/>
    </location>
</feature>
<keyword evidence="3 5" id="KW-1133">Transmembrane helix</keyword>
<accession>A0A179DI95</accession>
<dbReference type="EMBL" id="LWHJ01000022">
    <property type="protein sequence ID" value="OAQ40765.1"/>
    <property type="molecule type" value="Genomic_DNA"/>
</dbReference>
<comment type="subcellular location">
    <subcellularLocation>
        <location evidence="1">Endomembrane system</location>
        <topology evidence="1">Multi-pass membrane protein</topology>
    </subcellularLocation>
</comment>
<dbReference type="InterPro" id="IPR008217">
    <property type="entry name" value="Ccc1_fam"/>
</dbReference>
<dbReference type="AlphaFoldDB" id="A0A179DI95"/>
<name>A0A179DI95_9SPHI</name>
<gene>
    <name evidence="6" type="ORF">A5893_07450</name>
</gene>
<dbReference type="RefSeq" id="WP_068821996.1">
    <property type="nucleotide sequence ID" value="NZ_LWHJ01000022.1"/>
</dbReference>
<feature type="transmembrane region" description="Helical" evidence="5">
    <location>
        <begin position="148"/>
        <end position="169"/>
    </location>
</feature>
<organism evidence="6 7">
    <name type="scientific">Pedobacter psychrophilus</name>
    <dbReference type="NCBI Taxonomy" id="1826909"/>
    <lineage>
        <taxon>Bacteria</taxon>
        <taxon>Pseudomonadati</taxon>
        <taxon>Bacteroidota</taxon>
        <taxon>Sphingobacteriia</taxon>
        <taxon>Sphingobacteriales</taxon>
        <taxon>Sphingobacteriaceae</taxon>
        <taxon>Pedobacter</taxon>
    </lineage>
</organism>
<dbReference type="GO" id="GO:0005384">
    <property type="term" value="F:manganese ion transmembrane transporter activity"/>
    <property type="evidence" value="ECO:0007669"/>
    <property type="project" value="InterPro"/>
</dbReference>
<dbReference type="OrthoDB" id="9781619at2"/>
<evidence type="ECO:0000256" key="4">
    <source>
        <dbReference type="ARBA" id="ARBA00023136"/>
    </source>
</evidence>
<dbReference type="Proteomes" id="UP000078459">
    <property type="component" value="Unassembled WGS sequence"/>
</dbReference>
<dbReference type="GO" id="GO:0030026">
    <property type="term" value="P:intracellular manganese ion homeostasis"/>
    <property type="evidence" value="ECO:0007669"/>
    <property type="project" value="InterPro"/>
</dbReference>
<sequence>MLHPEKHFTASEIVRDVIIGMSDGLTVPFALTAGLSGVLHSNSFIITAGIAEIVAGSIAMGLGGFLSAKTELEHYQTELDREYAEVERIPDQEKEEVKEVFATYGLSESLQTEIAEQLSLNKKLWVEFMMRFELGMEKPNPKRAKQSALNIGISYVLGGFIPLLAYFFTDTPEEGLMISAVITIIALFIFGYIKTKLTGQKPLEGALKTVLIGALAAGAAFGIAKLIT</sequence>
<evidence type="ECO:0000256" key="2">
    <source>
        <dbReference type="ARBA" id="ARBA00022692"/>
    </source>
</evidence>
<dbReference type="STRING" id="1826909.A5893_07450"/>
<dbReference type="CDD" id="cd02435">
    <property type="entry name" value="CCC1"/>
    <property type="match status" value="1"/>
</dbReference>
<proteinExistence type="predicted"/>
<keyword evidence="4 5" id="KW-0472">Membrane</keyword>